<dbReference type="UniPathway" id="UPA00196"/>
<feature type="transmembrane region" description="Helical" evidence="3">
    <location>
        <begin position="26"/>
        <end position="44"/>
    </location>
</feature>
<dbReference type="InterPro" id="IPR024078">
    <property type="entry name" value="LmbE-like_dom_sf"/>
</dbReference>
<dbReference type="Gene3D" id="3.40.50.10320">
    <property type="entry name" value="LmbE-like"/>
    <property type="match status" value="1"/>
</dbReference>
<dbReference type="SUPFAM" id="SSF102588">
    <property type="entry name" value="LmbE-like"/>
    <property type="match status" value="1"/>
</dbReference>
<dbReference type="Pfam" id="PF02585">
    <property type="entry name" value="PIG-L"/>
    <property type="match status" value="1"/>
</dbReference>
<dbReference type="EMBL" id="GBHO01023249">
    <property type="protein sequence ID" value="JAG20355.1"/>
    <property type="molecule type" value="Transcribed_RNA"/>
</dbReference>
<dbReference type="GO" id="GO:0006506">
    <property type="term" value="P:GPI anchor biosynthetic process"/>
    <property type="evidence" value="ECO:0007669"/>
    <property type="project" value="UniProtKB-UniPathway"/>
</dbReference>
<comment type="similarity">
    <text evidence="1">Belongs to the PIGL family.</text>
</comment>
<protein>
    <recommendedName>
        <fullName evidence="2">N-acetylglucosaminylphosphatidylinositol deacetylase</fullName>
        <ecNumber evidence="2">3.5.1.89</ecNumber>
    </recommendedName>
</protein>
<dbReference type="PANTHER" id="PTHR12993:SF11">
    <property type="entry name" value="N-ACETYLGLUCOSAMINYL-PHOSPHATIDYLINOSITOL DE-N-ACETYLASE"/>
    <property type="match status" value="1"/>
</dbReference>
<reference evidence="4" key="2">
    <citation type="submission" date="2014-07" db="EMBL/GenBank/DDBJ databases">
        <authorList>
            <person name="Hull J."/>
        </authorList>
    </citation>
    <scope>NUCLEOTIDE SEQUENCE</scope>
</reference>
<evidence type="ECO:0000313" key="4">
    <source>
        <dbReference type="EMBL" id="JAG20355.1"/>
    </source>
</evidence>
<dbReference type="GO" id="GO:0016020">
    <property type="term" value="C:membrane"/>
    <property type="evidence" value="ECO:0007669"/>
    <property type="project" value="GOC"/>
</dbReference>
<keyword evidence="3" id="KW-0472">Membrane</keyword>
<evidence type="ECO:0000256" key="2">
    <source>
        <dbReference type="ARBA" id="ARBA00012176"/>
    </source>
</evidence>
<name>A0A0A9XT99_LYGHE</name>
<keyword evidence="3" id="KW-1133">Transmembrane helix</keyword>
<dbReference type="PANTHER" id="PTHR12993">
    <property type="entry name" value="N-ACETYLGLUCOSAMINYL-PHOSPHATIDYLINOSITOL DE-N-ACETYLASE-RELATED"/>
    <property type="match status" value="1"/>
</dbReference>
<keyword evidence="3" id="KW-0812">Transmembrane</keyword>
<dbReference type="EC" id="3.5.1.89" evidence="2"/>
<organism evidence="4">
    <name type="scientific">Lygus hesperus</name>
    <name type="common">Western plant bug</name>
    <dbReference type="NCBI Taxonomy" id="30085"/>
    <lineage>
        <taxon>Eukaryota</taxon>
        <taxon>Metazoa</taxon>
        <taxon>Ecdysozoa</taxon>
        <taxon>Arthropoda</taxon>
        <taxon>Hexapoda</taxon>
        <taxon>Insecta</taxon>
        <taxon>Pterygota</taxon>
        <taxon>Neoptera</taxon>
        <taxon>Paraneoptera</taxon>
        <taxon>Hemiptera</taxon>
        <taxon>Heteroptera</taxon>
        <taxon>Panheteroptera</taxon>
        <taxon>Cimicomorpha</taxon>
        <taxon>Miridae</taxon>
        <taxon>Mirini</taxon>
        <taxon>Lygus</taxon>
    </lineage>
</organism>
<reference evidence="4" key="1">
    <citation type="journal article" date="2014" name="PLoS ONE">
        <title>Transcriptome-Based Identification of ABC Transporters in the Western Tarnished Plant Bug Lygus hesperus.</title>
        <authorList>
            <person name="Hull J.J."/>
            <person name="Chaney K."/>
            <person name="Geib S.M."/>
            <person name="Fabrick J.A."/>
            <person name="Brent C.S."/>
            <person name="Walsh D."/>
            <person name="Lavine L.C."/>
        </authorList>
    </citation>
    <scope>NUCLEOTIDE SEQUENCE</scope>
</reference>
<proteinExistence type="inferred from homology"/>
<evidence type="ECO:0000256" key="3">
    <source>
        <dbReference type="SAM" id="Phobius"/>
    </source>
</evidence>
<gene>
    <name evidence="4" type="ORF">CM83_6346</name>
</gene>
<dbReference type="GO" id="GO:0005783">
    <property type="term" value="C:endoplasmic reticulum"/>
    <property type="evidence" value="ECO:0007669"/>
    <property type="project" value="TreeGrafter"/>
</dbReference>
<dbReference type="InterPro" id="IPR003737">
    <property type="entry name" value="GlcNAc_PI_deacetylase-related"/>
</dbReference>
<evidence type="ECO:0000256" key="1">
    <source>
        <dbReference type="ARBA" id="ARBA00006066"/>
    </source>
</evidence>
<dbReference type="AlphaFoldDB" id="A0A0A9XT99"/>
<dbReference type="GO" id="GO:0000225">
    <property type="term" value="F:N-acetylglucosaminylphosphatidylinositol deacetylase activity"/>
    <property type="evidence" value="ECO:0007669"/>
    <property type="project" value="UniProtKB-EC"/>
</dbReference>
<sequence>MVLFYASVGASLLLHALHATLLLPHLLFMFLFTVFVLHVLWYLYTTGFSVDIDNPGNRDRANRRDVVLLVTAHPDDECIFFTPAILAFLRTHTVHLVCFSDGDAEGLGHIRIKELSGATSVLNLQPQHVTCIRDPRL</sequence>
<accession>A0A0A9XT99</accession>